<dbReference type="InterPro" id="IPR052768">
    <property type="entry name" value="RBM25"/>
</dbReference>
<dbReference type="SMART" id="SM00311">
    <property type="entry name" value="PWI"/>
    <property type="match status" value="1"/>
</dbReference>
<dbReference type="Pfam" id="PF01480">
    <property type="entry name" value="PWI"/>
    <property type="match status" value="1"/>
</dbReference>
<dbReference type="SUPFAM" id="SSF54928">
    <property type="entry name" value="RNA-binding domain, RBD"/>
    <property type="match status" value="1"/>
</dbReference>
<feature type="region of interest" description="Disordered" evidence="2">
    <location>
        <begin position="525"/>
        <end position="553"/>
    </location>
</feature>
<dbReference type="InterPro" id="IPR034268">
    <property type="entry name" value="RBM25_RRM"/>
</dbReference>
<dbReference type="EMBL" id="ML996689">
    <property type="protein sequence ID" value="KAF2403428.1"/>
    <property type="molecule type" value="Genomic_DNA"/>
</dbReference>
<keyword evidence="1" id="KW-0507">mRNA processing</keyword>
<accession>A0A6G1I549</accession>
<dbReference type="Gene3D" id="1.20.1390.10">
    <property type="entry name" value="PWI domain"/>
    <property type="match status" value="1"/>
</dbReference>
<feature type="compositionally biased region" description="Basic and acidic residues" evidence="2">
    <location>
        <begin position="343"/>
        <end position="358"/>
    </location>
</feature>
<protein>
    <recommendedName>
        <fullName evidence="3">PWI domain-containing protein</fullName>
    </recommendedName>
</protein>
<feature type="region of interest" description="Disordered" evidence="2">
    <location>
        <begin position="15"/>
        <end position="39"/>
    </location>
</feature>
<feature type="region of interest" description="Disordered" evidence="2">
    <location>
        <begin position="343"/>
        <end position="445"/>
    </location>
</feature>
<dbReference type="GO" id="GO:0006397">
    <property type="term" value="P:mRNA processing"/>
    <property type="evidence" value="ECO:0007669"/>
    <property type="project" value="UniProtKB-KW"/>
</dbReference>
<dbReference type="InterPro" id="IPR002483">
    <property type="entry name" value="PWI_dom"/>
</dbReference>
<dbReference type="CDD" id="cd12446">
    <property type="entry name" value="RRM_RBM25"/>
    <property type="match status" value="1"/>
</dbReference>
<dbReference type="PANTHER" id="PTHR18806">
    <property type="entry name" value="RBM25 PROTEIN"/>
    <property type="match status" value="1"/>
</dbReference>
<reference evidence="4" key="1">
    <citation type="journal article" date="2020" name="Stud. Mycol.">
        <title>101 Dothideomycetes genomes: a test case for predicting lifestyles and emergence of pathogens.</title>
        <authorList>
            <person name="Haridas S."/>
            <person name="Albert R."/>
            <person name="Binder M."/>
            <person name="Bloem J."/>
            <person name="Labutti K."/>
            <person name="Salamov A."/>
            <person name="Andreopoulos B."/>
            <person name="Baker S."/>
            <person name="Barry K."/>
            <person name="Bills G."/>
            <person name="Bluhm B."/>
            <person name="Cannon C."/>
            <person name="Castanera R."/>
            <person name="Culley D."/>
            <person name="Daum C."/>
            <person name="Ezra D."/>
            <person name="Gonzalez J."/>
            <person name="Henrissat B."/>
            <person name="Kuo A."/>
            <person name="Liang C."/>
            <person name="Lipzen A."/>
            <person name="Lutzoni F."/>
            <person name="Magnuson J."/>
            <person name="Mondo S."/>
            <person name="Nolan M."/>
            <person name="Ohm R."/>
            <person name="Pangilinan J."/>
            <person name="Park H.-J."/>
            <person name="Ramirez L."/>
            <person name="Alfaro M."/>
            <person name="Sun H."/>
            <person name="Tritt A."/>
            <person name="Yoshinaga Y."/>
            <person name="Zwiers L.-H."/>
            <person name="Turgeon B."/>
            <person name="Goodwin S."/>
            <person name="Spatafora J."/>
            <person name="Crous P."/>
            <person name="Grigoriev I."/>
        </authorList>
    </citation>
    <scope>NUCLEOTIDE SEQUENCE</scope>
    <source>
        <strain evidence="4">CBS 262.69</strain>
    </source>
</reference>
<feature type="compositionally biased region" description="Basic and acidic residues" evidence="2">
    <location>
        <begin position="527"/>
        <end position="553"/>
    </location>
</feature>
<feature type="compositionally biased region" description="Acidic residues" evidence="2">
    <location>
        <begin position="424"/>
        <end position="434"/>
    </location>
</feature>
<feature type="domain" description="PWI" evidence="3">
    <location>
        <begin position="660"/>
        <end position="753"/>
    </location>
</feature>
<dbReference type="AlphaFoldDB" id="A0A6G1I549"/>
<dbReference type="PROSITE" id="PS51025">
    <property type="entry name" value="PWI"/>
    <property type="match status" value="1"/>
</dbReference>
<dbReference type="GO" id="GO:0003729">
    <property type="term" value="F:mRNA binding"/>
    <property type="evidence" value="ECO:0007669"/>
    <property type="project" value="TreeGrafter"/>
</dbReference>
<proteinExistence type="predicted"/>
<gene>
    <name evidence="4" type="ORF">EJ06DRAFT_527049</name>
</gene>
<dbReference type="Proteomes" id="UP000799640">
    <property type="component" value="Unassembled WGS sequence"/>
</dbReference>
<evidence type="ECO:0000259" key="3">
    <source>
        <dbReference type="PROSITE" id="PS51025"/>
    </source>
</evidence>
<keyword evidence="5" id="KW-1185">Reference proteome</keyword>
<sequence length="753" mass="83886">MYNYPAYGQPPGFSGYAPPGGQAPGMGAPGMPPPGMMAPPGMSAPPGMAPPGASFPPGMNQAQHSLPGRPGGLPPNFQPPTNMPNINFNAPVIRLGTAGPGKDASRAADPMGARRGLGDSRGGIQQPRESMQVLTPPTREEIFRTIFVGNITEGVGGDVGMERILRSAGNLRKWTRASDADGKWCKFGFAEYEDAESLETAAEVLKDVQVPLKRREPGTKTEDEEVEKATLLVIVDEASKQYAAEWHEKRGDQASDTQFRIDTAKEQLEGVLASLFNPSANDHDHGGDIRMQEDRAADPITGEVITIPLSTEDELADIPAEMRETVAAEIAAFRDRSTRRDLERLRREEEMEAKERNNRGNRQTTPPASTPAGPMGGANGIPLGPRERGVQGAPSGPKGMHKDHQNGVTFVNGGPTVHTYISREEEESDASDEELEHRRRAKKDAELEKVFHDMERRWLSRERSRTAAIEREKARERDEISNHAREKETMALRLKNWNDDLEASRKSEEYYADRSQWIRNRAAFRAQEAERDGRDRAQEERELAREREKQDIARDAADSFLQRQAEELGARGVQPAREPQHFKMSLGAAAQKAQAAAAPKRRTVAEVEGLLEDEEDVDTNVKRQLVPIQFDSAAEAAALTDEERLEAQRRLAQEIPTETQALWDWNVKWEFVDATVINEQLKPFVEKKIVEYLGVQEQMLVDVVEEHLRNKKRPEALVGELEGALDEMAEDLVRKLWRMIIFFSESEKRGLSG</sequence>
<organism evidence="4 5">
    <name type="scientific">Trichodelitschia bisporula</name>
    <dbReference type="NCBI Taxonomy" id="703511"/>
    <lineage>
        <taxon>Eukaryota</taxon>
        <taxon>Fungi</taxon>
        <taxon>Dikarya</taxon>
        <taxon>Ascomycota</taxon>
        <taxon>Pezizomycotina</taxon>
        <taxon>Dothideomycetes</taxon>
        <taxon>Dothideomycetes incertae sedis</taxon>
        <taxon>Phaeotrichales</taxon>
        <taxon>Phaeotrichaceae</taxon>
        <taxon>Trichodelitschia</taxon>
    </lineage>
</organism>
<feature type="region of interest" description="Disordered" evidence="2">
    <location>
        <begin position="463"/>
        <end position="483"/>
    </location>
</feature>
<dbReference type="SUPFAM" id="SSF101233">
    <property type="entry name" value="PWI domain"/>
    <property type="match status" value="1"/>
</dbReference>
<evidence type="ECO:0000313" key="4">
    <source>
        <dbReference type="EMBL" id="KAF2403428.1"/>
    </source>
</evidence>
<evidence type="ECO:0000256" key="1">
    <source>
        <dbReference type="ARBA" id="ARBA00022664"/>
    </source>
</evidence>
<dbReference type="InterPro" id="IPR036483">
    <property type="entry name" value="PWI_dom_sf"/>
</dbReference>
<evidence type="ECO:0000256" key="2">
    <source>
        <dbReference type="SAM" id="MobiDB-lite"/>
    </source>
</evidence>
<dbReference type="GO" id="GO:0005681">
    <property type="term" value="C:spliceosomal complex"/>
    <property type="evidence" value="ECO:0007669"/>
    <property type="project" value="TreeGrafter"/>
</dbReference>
<evidence type="ECO:0000313" key="5">
    <source>
        <dbReference type="Proteomes" id="UP000799640"/>
    </source>
</evidence>
<dbReference type="PANTHER" id="PTHR18806:SF4">
    <property type="entry name" value="RNA-BINDING PROTEIN 25"/>
    <property type="match status" value="1"/>
</dbReference>
<name>A0A6G1I549_9PEZI</name>
<dbReference type="OrthoDB" id="6275295at2759"/>
<dbReference type="InterPro" id="IPR035979">
    <property type="entry name" value="RBD_domain_sf"/>
</dbReference>
<feature type="region of interest" description="Disordered" evidence="2">
    <location>
        <begin position="100"/>
        <end position="133"/>
    </location>
</feature>